<keyword evidence="1" id="KW-0472">Membrane</keyword>
<keyword evidence="1" id="KW-0812">Transmembrane</keyword>
<proteinExistence type="predicted"/>
<evidence type="ECO:0000313" key="3">
    <source>
        <dbReference type="Proteomes" id="UP000002210"/>
    </source>
</evidence>
<name>A0A158RMF0_BACC3</name>
<dbReference type="EMBL" id="CP001407">
    <property type="protein sequence ID" value="ACO28391.1"/>
    <property type="molecule type" value="Genomic_DNA"/>
</dbReference>
<keyword evidence="1" id="KW-1133">Transmembrane helix</keyword>
<sequence>MILNKKQNIFILLSVIIMILIIGYIAKFMYDRNAAKEKAAEVAIETMKKE</sequence>
<evidence type="ECO:0000313" key="2">
    <source>
        <dbReference type="EMBL" id="ACO28391.1"/>
    </source>
</evidence>
<organism evidence="2 3">
    <name type="scientific">Bacillus cereus (strain 03BB102)</name>
    <dbReference type="NCBI Taxonomy" id="572264"/>
    <lineage>
        <taxon>Bacteria</taxon>
        <taxon>Bacillati</taxon>
        <taxon>Bacillota</taxon>
        <taxon>Bacilli</taxon>
        <taxon>Bacillales</taxon>
        <taxon>Bacillaceae</taxon>
        <taxon>Bacillus</taxon>
        <taxon>Bacillus cereus group</taxon>
    </lineage>
</organism>
<dbReference type="RefSeq" id="WP_012680259.1">
    <property type="nucleotide sequence ID" value="NC_012472.1"/>
</dbReference>
<dbReference type="AlphaFoldDB" id="A0A158RMF0"/>
<protein>
    <submittedName>
        <fullName evidence="2">Uncharacterized protein</fullName>
    </submittedName>
</protein>
<dbReference type="KEGG" id="bcx:BCA_1089"/>
<reference evidence="2 3" key="1">
    <citation type="submission" date="2009-02" db="EMBL/GenBank/DDBJ databases">
        <title>Genome sequence of Bacillus cereus 03BB102.</title>
        <authorList>
            <person name="Dodson R.J."/>
            <person name="Jackson P."/>
            <person name="Munk A.C."/>
            <person name="Brettin T."/>
            <person name="Bruce D."/>
            <person name="Detter C."/>
            <person name="Tapia R."/>
            <person name="Han C."/>
            <person name="Sutton G."/>
            <person name="Sims D."/>
        </authorList>
    </citation>
    <scope>NUCLEOTIDE SEQUENCE [LARGE SCALE GENOMIC DNA]</scope>
    <source>
        <strain evidence="2 3">03BB102</strain>
    </source>
</reference>
<accession>A0A158RMF0</accession>
<dbReference type="PATRIC" id="fig|572264.18.peg.1037"/>
<feature type="transmembrane region" description="Helical" evidence="1">
    <location>
        <begin position="9"/>
        <end position="30"/>
    </location>
</feature>
<evidence type="ECO:0000256" key="1">
    <source>
        <dbReference type="SAM" id="Phobius"/>
    </source>
</evidence>
<gene>
    <name evidence="2" type="ordered locus">BCA_1089</name>
</gene>
<dbReference type="Proteomes" id="UP000002210">
    <property type="component" value="Chromosome"/>
</dbReference>